<feature type="compositionally biased region" description="Pro residues" evidence="8">
    <location>
        <begin position="349"/>
        <end position="360"/>
    </location>
</feature>
<dbReference type="PANTHER" id="PTHR10269">
    <property type="entry name" value="GDNF RECEPTOR ALPHA"/>
    <property type="match status" value="1"/>
</dbReference>
<dbReference type="GO" id="GO:0009897">
    <property type="term" value="C:external side of plasma membrane"/>
    <property type="evidence" value="ECO:0007669"/>
    <property type="project" value="TreeGrafter"/>
</dbReference>
<evidence type="ECO:0000256" key="8">
    <source>
        <dbReference type="SAM" id="MobiDB-lite"/>
    </source>
</evidence>
<keyword evidence="3" id="KW-1003">Cell membrane</keyword>
<dbReference type="Proteomes" id="UP001176961">
    <property type="component" value="Unassembled WGS sequence"/>
</dbReference>
<feature type="compositionally biased region" description="Polar residues" evidence="8">
    <location>
        <begin position="252"/>
        <end position="266"/>
    </location>
</feature>
<dbReference type="AlphaFoldDB" id="A0AA36M8W6"/>
<accession>A0AA36M8W6</accession>
<organism evidence="11 12">
    <name type="scientific">Cylicocyclus nassatus</name>
    <name type="common">Nematode worm</name>
    <dbReference type="NCBI Taxonomy" id="53992"/>
    <lineage>
        <taxon>Eukaryota</taxon>
        <taxon>Metazoa</taxon>
        <taxon>Ecdysozoa</taxon>
        <taxon>Nematoda</taxon>
        <taxon>Chromadorea</taxon>
        <taxon>Rhabditida</taxon>
        <taxon>Rhabditina</taxon>
        <taxon>Rhabditomorpha</taxon>
        <taxon>Strongyloidea</taxon>
        <taxon>Strongylidae</taxon>
        <taxon>Cylicocyclus</taxon>
    </lineage>
</organism>
<evidence type="ECO:0000256" key="2">
    <source>
        <dbReference type="ARBA" id="ARBA00005961"/>
    </source>
</evidence>
<dbReference type="InterPro" id="IPR016017">
    <property type="entry name" value="GDNF/GAS1"/>
</dbReference>
<evidence type="ECO:0000313" key="12">
    <source>
        <dbReference type="Proteomes" id="UP001176961"/>
    </source>
</evidence>
<feature type="compositionally biased region" description="Polar residues" evidence="8">
    <location>
        <begin position="311"/>
        <end position="320"/>
    </location>
</feature>
<dbReference type="Pfam" id="PF02351">
    <property type="entry name" value="GDNF"/>
    <property type="match status" value="1"/>
</dbReference>
<keyword evidence="5" id="KW-0472">Membrane</keyword>
<evidence type="ECO:0000259" key="10">
    <source>
        <dbReference type="SMART" id="SM00907"/>
    </source>
</evidence>
<dbReference type="SUPFAM" id="SSF110035">
    <property type="entry name" value="GDNF receptor-like"/>
    <property type="match status" value="2"/>
</dbReference>
<feature type="compositionally biased region" description="Basic and acidic residues" evidence="8">
    <location>
        <begin position="281"/>
        <end position="309"/>
    </location>
</feature>
<feature type="chain" id="PRO_5041208314" description="GDNF/GAS1 domain-containing protein" evidence="9">
    <location>
        <begin position="18"/>
        <end position="643"/>
    </location>
</feature>
<evidence type="ECO:0000256" key="9">
    <source>
        <dbReference type="SAM" id="SignalP"/>
    </source>
</evidence>
<dbReference type="PANTHER" id="PTHR10269:SF12">
    <property type="entry name" value="GLIAL CELL LINE-DERIVED NEUROTROPHIC FAMILY RECEPTOR-LIKE, ISOFORM E"/>
    <property type="match status" value="1"/>
</dbReference>
<evidence type="ECO:0000256" key="7">
    <source>
        <dbReference type="ARBA" id="ARBA00023180"/>
    </source>
</evidence>
<comment type="similarity">
    <text evidence="2">Belongs to the GDNFR family.</text>
</comment>
<feature type="domain" description="GDNF/GAS1" evidence="10">
    <location>
        <begin position="23"/>
        <end position="99"/>
    </location>
</feature>
<keyword evidence="12" id="KW-1185">Reference proteome</keyword>
<reference evidence="11" key="1">
    <citation type="submission" date="2023-07" db="EMBL/GenBank/DDBJ databases">
        <authorList>
            <consortium name="CYATHOMIX"/>
        </authorList>
    </citation>
    <scope>NUCLEOTIDE SEQUENCE</scope>
    <source>
        <strain evidence="11">N/A</strain>
    </source>
</reference>
<evidence type="ECO:0000256" key="3">
    <source>
        <dbReference type="ARBA" id="ARBA00022475"/>
    </source>
</evidence>
<dbReference type="InterPro" id="IPR003438">
    <property type="entry name" value="GDNF_rcpt"/>
</dbReference>
<sequence>MIFCLSLLAIITDSYLAENGSSCQDAVTRCEAADECRWHLGELRVRCAPDTCRRAECAAALQRFARFVPFSLVESMMFCHCSAGDSECAHQQELLYPKCLYSTNSAAMTCTEAARKCDSDHRCRHLRHSLSANCPIAHDECIKTSLDECRRTILHARASILEQPCYCPLADVECMAHQRTMIPNNPCIEKAMLDYSRLMGYNTPTAVKSVSIETNRVYDTNVQEAGSSKSASPYRAENSRIAVDSRGVVRSGGSNPSNRRITSGHSGETRINVGETGGNQDKGENMEDEKEEKRGEHEESAAKEGEKMGNEQGSVASTTRGPKVTTWHPHGKVQHNEGRRKSKFRTTPSPLPPTEPPPPWETTTTPLPTTTTTFVTHAPPPPEGCSAKDASGRNIFVHIGSVIRRYVDWSGRCSSWCECLAEDKLTCERLPCLEDGRCEAPLTTVDFGERLFLRDRGACYCESGSFICDLPEEMPEVYPGIYLSAGYSVNDVEMLRSETPRDVLERAGFLSSNAATDIASRLQIAFERILPEGLQCRIVLMPEMSESGSAFMRVEWFGKNEALNHTKVQWHTGGAEKACSTYVNKLSNYFSLSESPRFQLVLSSVKQLKVLDYLDGLPSSTPDVRYLIAALVLLFRLFMQLVI</sequence>
<dbReference type="GO" id="GO:0007399">
    <property type="term" value="P:nervous system development"/>
    <property type="evidence" value="ECO:0007669"/>
    <property type="project" value="TreeGrafter"/>
</dbReference>
<keyword evidence="7" id="KW-0325">Glycoprotein</keyword>
<evidence type="ECO:0000256" key="4">
    <source>
        <dbReference type="ARBA" id="ARBA00022729"/>
    </source>
</evidence>
<feature type="signal peptide" evidence="9">
    <location>
        <begin position="1"/>
        <end position="17"/>
    </location>
</feature>
<dbReference type="InterPro" id="IPR037193">
    <property type="entry name" value="GDNF_alpha"/>
</dbReference>
<proteinExistence type="inferred from homology"/>
<dbReference type="SMART" id="SM00907">
    <property type="entry name" value="GDNF"/>
    <property type="match status" value="2"/>
</dbReference>
<feature type="domain" description="GDNF/GAS1" evidence="10">
    <location>
        <begin position="110"/>
        <end position="187"/>
    </location>
</feature>
<comment type="caution">
    <text evidence="11">The sequence shown here is derived from an EMBL/GenBank/DDBJ whole genome shotgun (WGS) entry which is preliminary data.</text>
</comment>
<evidence type="ECO:0000256" key="6">
    <source>
        <dbReference type="ARBA" id="ARBA00023170"/>
    </source>
</evidence>
<gene>
    <name evidence="11" type="ORF">CYNAS_LOCUS12980</name>
</gene>
<keyword evidence="4 9" id="KW-0732">Signal</keyword>
<evidence type="ECO:0000313" key="11">
    <source>
        <dbReference type="EMBL" id="CAJ0600997.1"/>
    </source>
</evidence>
<name>A0AA36M8W6_CYLNA</name>
<feature type="region of interest" description="Disordered" evidence="8">
    <location>
        <begin position="223"/>
        <end position="387"/>
    </location>
</feature>
<evidence type="ECO:0000256" key="1">
    <source>
        <dbReference type="ARBA" id="ARBA00004236"/>
    </source>
</evidence>
<protein>
    <recommendedName>
        <fullName evidence="10">GDNF/GAS1 domain-containing protein</fullName>
    </recommendedName>
</protein>
<dbReference type="GO" id="GO:0038023">
    <property type="term" value="F:signaling receptor activity"/>
    <property type="evidence" value="ECO:0007669"/>
    <property type="project" value="InterPro"/>
</dbReference>
<dbReference type="GO" id="GO:0043235">
    <property type="term" value="C:receptor complex"/>
    <property type="evidence" value="ECO:0007669"/>
    <property type="project" value="TreeGrafter"/>
</dbReference>
<dbReference type="GO" id="GO:0007169">
    <property type="term" value="P:cell surface receptor protein tyrosine kinase signaling pathway"/>
    <property type="evidence" value="ECO:0007669"/>
    <property type="project" value="UniProtKB-ARBA"/>
</dbReference>
<evidence type="ECO:0000256" key="5">
    <source>
        <dbReference type="ARBA" id="ARBA00023136"/>
    </source>
</evidence>
<keyword evidence="6" id="KW-0675">Receptor</keyword>
<feature type="compositionally biased region" description="Low complexity" evidence="8">
    <location>
        <begin position="361"/>
        <end position="377"/>
    </location>
</feature>
<dbReference type="EMBL" id="CATQJL010000305">
    <property type="protein sequence ID" value="CAJ0600997.1"/>
    <property type="molecule type" value="Genomic_DNA"/>
</dbReference>
<comment type="subcellular location">
    <subcellularLocation>
        <location evidence="1">Cell membrane</location>
    </subcellularLocation>
</comment>